<dbReference type="EC" id="6.3.1.2" evidence="2"/>
<comment type="similarity">
    <text evidence="1 3 4">Belongs to the glutamine synthetase family.</text>
</comment>
<evidence type="ECO:0000313" key="8">
    <source>
        <dbReference type="Proteomes" id="UP001623660"/>
    </source>
</evidence>
<evidence type="ECO:0000256" key="1">
    <source>
        <dbReference type="ARBA" id="ARBA00009897"/>
    </source>
</evidence>
<dbReference type="InterPro" id="IPR014746">
    <property type="entry name" value="Gln_synth/guanido_kin_cat_dom"/>
</dbReference>
<reference evidence="7 8" key="1">
    <citation type="submission" date="2024-11" db="EMBL/GenBank/DDBJ databases">
        <authorList>
            <person name="Heng Y.C."/>
            <person name="Lim A.C.H."/>
            <person name="Lee J.K.Y."/>
            <person name="Kittelmann S."/>
        </authorList>
    </citation>
    <scope>NUCLEOTIDE SEQUENCE [LARGE SCALE GENOMIC DNA]</scope>
    <source>
        <strain evidence="7 8">WILCCON 0269</strain>
    </source>
</reference>
<dbReference type="Proteomes" id="UP001623660">
    <property type="component" value="Unassembled WGS sequence"/>
</dbReference>
<dbReference type="Gene3D" id="3.10.20.70">
    <property type="entry name" value="Glutamine synthetase, N-terminal domain"/>
    <property type="match status" value="1"/>
</dbReference>
<evidence type="ECO:0000259" key="5">
    <source>
        <dbReference type="PROSITE" id="PS51986"/>
    </source>
</evidence>
<dbReference type="PROSITE" id="PS51986">
    <property type="entry name" value="GS_BETA_GRASP"/>
    <property type="match status" value="1"/>
</dbReference>
<evidence type="ECO:0000256" key="3">
    <source>
        <dbReference type="PROSITE-ProRule" id="PRU01330"/>
    </source>
</evidence>
<evidence type="ECO:0000313" key="7">
    <source>
        <dbReference type="EMBL" id="MFL0197862.1"/>
    </source>
</evidence>
<organism evidence="7 8">
    <name type="scientific">Candidatus Clostridium eludens</name>
    <dbReference type="NCBI Taxonomy" id="3381663"/>
    <lineage>
        <taxon>Bacteria</taxon>
        <taxon>Bacillati</taxon>
        <taxon>Bacillota</taxon>
        <taxon>Clostridia</taxon>
        <taxon>Eubacteriales</taxon>
        <taxon>Clostridiaceae</taxon>
        <taxon>Clostridium</taxon>
    </lineage>
</organism>
<feature type="domain" description="GS catalytic" evidence="6">
    <location>
        <begin position="127"/>
        <end position="459"/>
    </location>
</feature>
<dbReference type="EMBL" id="JBJHZX010000039">
    <property type="protein sequence ID" value="MFL0197862.1"/>
    <property type="molecule type" value="Genomic_DNA"/>
</dbReference>
<name>A0ABW8SP63_9CLOT</name>
<dbReference type="PANTHER" id="PTHR43407:SF1">
    <property type="entry name" value="LENGSIN"/>
    <property type="match status" value="1"/>
</dbReference>
<dbReference type="SMART" id="SM01230">
    <property type="entry name" value="Gln-synt_C"/>
    <property type="match status" value="1"/>
</dbReference>
<dbReference type="PROSITE" id="PS51987">
    <property type="entry name" value="GS_CATALYTIC"/>
    <property type="match status" value="1"/>
</dbReference>
<evidence type="ECO:0000256" key="2">
    <source>
        <dbReference type="ARBA" id="ARBA00012937"/>
    </source>
</evidence>
<dbReference type="Pfam" id="PF00120">
    <property type="entry name" value="Gln-synt_C"/>
    <property type="match status" value="1"/>
</dbReference>
<keyword evidence="7" id="KW-0436">Ligase</keyword>
<comment type="caution">
    <text evidence="7">The sequence shown here is derived from an EMBL/GenBank/DDBJ whole genome shotgun (WGS) entry which is preliminary data.</text>
</comment>
<accession>A0ABW8SP63</accession>
<dbReference type="Gene3D" id="3.30.590.10">
    <property type="entry name" value="Glutamine synthetase/guanido kinase, catalytic domain"/>
    <property type="match status" value="1"/>
</dbReference>
<dbReference type="GO" id="GO:0016874">
    <property type="term" value="F:ligase activity"/>
    <property type="evidence" value="ECO:0007669"/>
    <property type="project" value="UniProtKB-KW"/>
</dbReference>
<evidence type="ECO:0000256" key="4">
    <source>
        <dbReference type="RuleBase" id="RU000384"/>
    </source>
</evidence>
<evidence type="ECO:0000259" key="6">
    <source>
        <dbReference type="PROSITE" id="PS51987"/>
    </source>
</evidence>
<gene>
    <name evidence="7" type="ORF">ACJDU8_20160</name>
</gene>
<dbReference type="InterPro" id="IPR008146">
    <property type="entry name" value="Gln_synth_cat_dom"/>
</dbReference>
<dbReference type="PANTHER" id="PTHR43407">
    <property type="entry name" value="GLUTAMINE SYNTHETASE"/>
    <property type="match status" value="1"/>
</dbReference>
<dbReference type="SUPFAM" id="SSF55931">
    <property type="entry name" value="Glutamine synthetase/guanido kinase"/>
    <property type="match status" value="1"/>
</dbReference>
<dbReference type="RefSeq" id="WP_406793966.1">
    <property type="nucleotide sequence ID" value="NZ_JBJHZX010000039.1"/>
</dbReference>
<dbReference type="SUPFAM" id="SSF54368">
    <property type="entry name" value="Glutamine synthetase, N-terminal domain"/>
    <property type="match status" value="1"/>
</dbReference>
<dbReference type="InterPro" id="IPR036651">
    <property type="entry name" value="Gln_synt_N_sf"/>
</dbReference>
<feature type="domain" description="GS beta-grasp" evidence="5">
    <location>
        <begin position="28"/>
        <end position="121"/>
    </location>
</feature>
<keyword evidence="8" id="KW-1185">Reference proteome</keyword>
<proteinExistence type="inferred from homology"/>
<sequence>MSAIYDVDLKTGYKKLTKENVKELIKANGIEMLRVEYVDLHGINRSKLLPSDMVDEAFESGLAFAAVIMAVGFDNSVAEVKGLAEYNYDDMKIIADPSTFVILPYLEKTALMLGDIYYHGKPMRQSPRWFLKSIIAKYQELGYNPITASELEFFLFNKKENGEVEPYTNKACNCYTGNVRIDPLGFLTKLTKNFKTMDYKILYMNHEYYPGQYEYNWSHGQALRNADETSVFKGISKDIAEQNNLLATFMAKPKGADGGSGCHYHVSLNSLKTGENLFYEPTDPEGMSDLMKHFVAGVLKHARSLVAFLAPTINCYKRYRPDSFAPYYVGWGYDNRTTYIRIPEERGKATRAEIRAGSAASNPYLALGGILAAGLDGIINKLDPPKIVKTDLYHDLENQQEIVPRSLFRSLRELEKDEWLLEYAGEDLINNFIALKELEVEGFTSYVTDWEWMNYSYHI</sequence>
<protein>
    <recommendedName>
        <fullName evidence="2">glutamine synthetase</fullName>
        <ecNumber evidence="2">6.3.1.2</ecNumber>
    </recommendedName>
</protein>
<dbReference type="InterPro" id="IPR008147">
    <property type="entry name" value="Gln_synt_N"/>
</dbReference>